<dbReference type="Gramene" id="PGSC0003DMT400085289">
    <property type="protein sequence ID" value="PGSC0003DMT400085289"/>
    <property type="gene ID" value="PGSC0003DMG400034860"/>
</dbReference>
<evidence type="ECO:0000313" key="1">
    <source>
        <dbReference type="EnsemblPlants" id="PGSC0003DMT400085289"/>
    </source>
</evidence>
<organism evidence="1 2">
    <name type="scientific">Solanum tuberosum</name>
    <name type="common">Potato</name>
    <dbReference type="NCBI Taxonomy" id="4113"/>
    <lineage>
        <taxon>Eukaryota</taxon>
        <taxon>Viridiplantae</taxon>
        <taxon>Streptophyta</taxon>
        <taxon>Embryophyta</taxon>
        <taxon>Tracheophyta</taxon>
        <taxon>Spermatophyta</taxon>
        <taxon>Magnoliopsida</taxon>
        <taxon>eudicotyledons</taxon>
        <taxon>Gunneridae</taxon>
        <taxon>Pentapetalae</taxon>
        <taxon>asterids</taxon>
        <taxon>lamiids</taxon>
        <taxon>Solanales</taxon>
        <taxon>Solanaceae</taxon>
        <taxon>Solanoideae</taxon>
        <taxon>Solaneae</taxon>
        <taxon>Solanum</taxon>
    </lineage>
</organism>
<sequence length="109" mass="12751">MNTEKDKTLEKSQQQLLRAAMLKKRYAHIIVKSQQQVLGDAYDEEEMKKKAALWDKQLQEDKANSKRKRDKDRKAARIAIESIKRTVSFGDDLQAERDFLAIIGCRGRW</sequence>
<dbReference type="InParanoid" id="M1D964"/>
<reference evidence="2" key="1">
    <citation type="journal article" date="2011" name="Nature">
        <title>Genome sequence and analysis of the tuber crop potato.</title>
        <authorList>
            <consortium name="The Potato Genome Sequencing Consortium"/>
        </authorList>
    </citation>
    <scope>NUCLEOTIDE SEQUENCE [LARGE SCALE GENOMIC DNA]</scope>
    <source>
        <strain evidence="2">cv. DM1-3 516 R44</strain>
    </source>
</reference>
<dbReference type="EnsemblPlants" id="PGSC0003DMT400085289">
    <property type="protein sequence ID" value="PGSC0003DMT400085289"/>
    <property type="gene ID" value="PGSC0003DMG400034860"/>
</dbReference>
<proteinExistence type="predicted"/>
<evidence type="ECO:0000313" key="2">
    <source>
        <dbReference type="Proteomes" id="UP000011115"/>
    </source>
</evidence>
<name>M1D964_SOLTU</name>
<dbReference type="Proteomes" id="UP000011115">
    <property type="component" value="Unassembled WGS sequence"/>
</dbReference>
<dbReference type="AlphaFoldDB" id="M1D964"/>
<accession>M1D964</accession>
<protein>
    <submittedName>
        <fullName evidence="1">Uncharacterized protein</fullName>
    </submittedName>
</protein>
<reference evidence="1" key="2">
    <citation type="submission" date="2015-06" db="UniProtKB">
        <authorList>
            <consortium name="EnsemblPlants"/>
        </authorList>
    </citation>
    <scope>IDENTIFICATION</scope>
    <source>
        <strain evidence="1">DM1-3 516 R44</strain>
    </source>
</reference>
<keyword evidence="2" id="KW-1185">Reference proteome</keyword>
<dbReference type="HOGENOM" id="CLU_177328_0_0_1"/>
<dbReference type="PaxDb" id="4113-PGSC0003DMT400085289"/>
<dbReference type="OMA" id="REFLMMI"/>